<organism evidence="4 5">
    <name type="scientific">Raineyella antarctica</name>
    <dbReference type="NCBI Taxonomy" id="1577474"/>
    <lineage>
        <taxon>Bacteria</taxon>
        <taxon>Bacillati</taxon>
        <taxon>Actinomycetota</taxon>
        <taxon>Actinomycetes</taxon>
        <taxon>Propionibacteriales</taxon>
        <taxon>Propionibacteriaceae</taxon>
        <taxon>Raineyella</taxon>
    </lineage>
</organism>
<dbReference type="PANTHER" id="PTHR14969">
    <property type="entry name" value="SPHINGOSINE-1-PHOSPHATE PHOSPHOHYDROLASE"/>
    <property type="match status" value="1"/>
</dbReference>
<evidence type="ECO:0000313" key="4">
    <source>
        <dbReference type="EMBL" id="SDB82056.1"/>
    </source>
</evidence>
<feature type="transmembrane region" description="Helical" evidence="2">
    <location>
        <begin position="121"/>
        <end position="142"/>
    </location>
</feature>
<evidence type="ECO:0000313" key="5">
    <source>
        <dbReference type="Proteomes" id="UP000199086"/>
    </source>
</evidence>
<feature type="region of interest" description="Disordered" evidence="1">
    <location>
        <begin position="220"/>
        <end position="239"/>
    </location>
</feature>
<proteinExistence type="predicted"/>
<dbReference type="EMBL" id="FMYF01000003">
    <property type="protein sequence ID" value="SDB82056.1"/>
    <property type="molecule type" value="Genomic_DNA"/>
</dbReference>
<dbReference type="Gene3D" id="1.20.144.10">
    <property type="entry name" value="Phosphatidic acid phosphatase type 2/haloperoxidase"/>
    <property type="match status" value="1"/>
</dbReference>
<accession>A0A1G6GLL5</accession>
<keyword evidence="5" id="KW-1185">Reference proteome</keyword>
<dbReference type="InterPro" id="IPR000326">
    <property type="entry name" value="PAP2/HPO"/>
</dbReference>
<dbReference type="SUPFAM" id="SSF48317">
    <property type="entry name" value="Acid phosphatase/Vanadium-dependent haloperoxidase"/>
    <property type="match status" value="1"/>
</dbReference>
<feature type="transmembrane region" description="Helical" evidence="2">
    <location>
        <begin position="177"/>
        <end position="199"/>
    </location>
</feature>
<evidence type="ECO:0000259" key="3">
    <source>
        <dbReference type="SMART" id="SM00014"/>
    </source>
</evidence>
<keyword evidence="2" id="KW-0812">Transmembrane</keyword>
<feature type="transmembrane region" description="Helical" evidence="2">
    <location>
        <begin position="149"/>
        <end position="171"/>
    </location>
</feature>
<keyword evidence="2" id="KW-0472">Membrane</keyword>
<dbReference type="SMART" id="SM00014">
    <property type="entry name" value="acidPPc"/>
    <property type="match status" value="1"/>
</dbReference>
<dbReference type="Pfam" id="PF01569">
    <property type="entry name" value="PAP2"/>
    <property type="match status" value="1"/>
</dbReference>
<gene>
    <name evidence="4" type="ORF">GA0111570_103389</name>
</gene>
<feature type="transmembrane region" description="Helical" evidence="2">
    <location>
        <begin position="77"/>
        <end position="101"/>
    </location>
</feature>
<feature type="domain" description="Phosphatidic acid phosphatase type 2/haloperoxidase" evidence="3">
    <location>
        <begin position="80"/>
        <end position="192"/>
    </location>
</feature>
<evidence type="ECO:0000256" key="2">
    <source>
        <dbReference type="SAM" id="Phobius"/>
    </source>
</evidence>
<dbReference type="InterPro" id="IPR036938">
    <property type="entry name" value="PAP2/HPO_sf"/>
</dbReference>
<dbReference type="PANTHER" id="PTHR14969:SF13">
    <property type="entry name" value="AT30094P"/>
    <property type="match status" value="1"/>
</dbReference>
<evidence type="ECO:0000256" key="1">
    <source>
        <dbReference type="SAM" id="MobiDB-lite"/>
    </source>
</evidence>
<dbReference type="Proteomes" id="UP000199086">
    <property type="component" value="Unassembled WGS sequence"/>
</dbReference>
<reference evidence="4 5" key="1">
    <citation type="submission" date="2016-06" db="EMBL/GenBank/DDBJ databases">
        <authorList>
            <person name="Olsen C.W."/>
            <person name="Carey S."/>
            <person name="Hinshaw L."/>
            <person name="Karasin A.I."/>
        </authorList>
    </citation>
    <scope>NUCLEOTIDE SEQUENCE [LARGE SCALE GENOMIC DNA]</scope>
    <source>
        <strain evidence="4 5">LZ-22</strain>
    </source>
</reference>
<dbReference type="AlphaFoldDB" id="A0A1G6GLL5"/>
<name>A0A1G6GLL5_9ACTN</name>
<keyword evidence="2" id="KW-1133">Transmembrane helix</keyword>
<dbReference type="STRING" id="1577474.GA0111570_103389"/>
<protein>
    <submittedName>
        <fullName evidence="4">Undecaprenyl-diphosphatase</fullName>
    </submittedName>
</protein>
<sequence>MAVVGVALLALGMLLGALGHNLDPATTGELGVLQWFHEHRNGFLTVLAKAIELVMGPKVVPWLLVAMPLLLLALRRIVMAVTSLLLPGLGWLPGHFAKGFFPRARPPHSLDPVVIYNDNASFPSGHTGFATSITIFILFALTMWGVRRWWAVVLGVLFIVIVGLSRLYAAAHFPMDVLGGAVLASGTSIALWPLAAWWWGRGQAGGGRLAEPPYRHALTAGKGDSTAASERAIGADTTE</sequence>
<feature type="transmembrane region" description="Helical" evidence="2">
    <location>
        <begin position="43"/>
        <end position="65"/>
    </location>
</feature>